<dbReference type="AlphaFoldDB" id="A0A3M7PSS9"/>
<evidence type="ECO:0000313" key="1">
    <source>
        <dbReference type="EMBL" id="RNA02093.1"/>
    </source>
</evidence>
<protein>
    <submittedName>
        <fullName evidence="1">Uncharacterized protein</fullName>
    </submittedName>
</protein>
<dbReference type="EMBL" id="REGN01009052">
    <property type="protein sequence ID" value="RNA02093.1"/>
    <property type="molecule type" value="Genomic_DNA"/>
</dbReference>
<dbReference type="Proteomes" id="UP000276133">
    <property type="component" value="Unassembled WGS sequence"/>
</dbReference>
<evidence type="ECO:0000313" key="2">
    <source>
        <dbReference type="Proteomes" id="UP000276133"/>
    </source>
</evidence>
<organism evidence="1 2">
    <name type="scientific">Brachionus plicatilis</name>
    <name type="common">Marine rotifer</name>
    <name type="synonym">Brachionus muelleri</name>
    <dbReference type="NCBI Taxonomy" id="10195"/>
    <lineage>
        <taxon>Eukaryota</taxon>
        <taxon>Metazoa</taxon>
        <taxon>Spiralia</taxon>
        <taxon>Gnathifera</taxon>
        <taxon>Rotifera</taxon>
        <taxon>Eurotatoria</taxon>
        <taxon>Monogononta</taxon>
        <taxon>Pseudotrocha</taxon>
        <taxon>Ploima</taxon>
        <taxon>Brachionidae</taxon>
        <taxon>Brachionus</taxon>
    </lineage>
</organism>
<keyword evidence="2" id="KW-1185">Reference proteome</keyword>
<comment type="caution">
    <text evidence="1">The sequence shown here is derived from an EMBL/GenBank/DDBJ whole genome shotgun (WGS) entry which is preliminary data.</text>
</comment>
<gene>
    <name evidence="1" type="ORF">BpHYR1_053735</name>
</gene>
<sequence>MPKDAYFNRSYGARTSQPSESIISDKKKVIVLLNDLSFQFNKLFNNINKPTLEFRVKKLTLKKIKDC</sequence>
<name>A0A3M7PSS9_BRAPC</name>
<accession>A0A3M7PSS9</accession>
<reference evidence="1 2" key="1">
    <citation type="journal article" date="2018" name="Sci. Rep.">
        <title>Genomic signatures of local adaptation to the degree of environmental predictability in rotifers.</title>
        <authorList>
            <person name="Franch-Gras L."/>
            <person name="Hahn C."/>
            <person name="Garcia-Roger E.M."/>
            <person name="Carmona M.J."/>
            <person name="Serra M."/>
            <person name="Gomez A."/>
        </authorList>
    </citation>
    <scope>NUCLEOTIDE SEQUENCE [LARGE SCALE GENOMIC DNA]</scope>
    <source>
        <strain evidence="1">HYR1</strain>
    </source>
</reference>
<proteinExistence type="predicted"/>